<protein>
    <submittedName>
        <fullName evidence="2">Uu.00g119640.m01.CDS01</fullName>
    </submittedName>
</protein>
<evidence type="ECO:0000313" key="2">
    <source>
        <dbReference type="EMBL" id="CAJ2504570.1"/>
    </source>
</evidence>
<dbReference type="AlphaFoldDB" id="A0AAI8VHM2"/>
<gene>
    <name evidence="2" type="ORF">KHLLAP_LOCUS5038</name>
</gene>
<feature type="compositionally biased region" description="Polar residues" evidence="1">
    <location>
        <begin position="1"/>
        <end position="18"/>
    </location>
</feature>
<accession>A0AAI8VHM2</accession>
<evidence type="ECO:0000256" key="1">
    <source>
        <dbReference type="SAM" id="MobiDB-lite"/>
    </source>
</evidence>
<name>A0AAI8VHM2_9PEZI</name>
<feature type="region of interest" description="Disordered" evidence="1">
    <location>
        <begin position="156"/>
        <end position="177"/>
    </location>
</feature>
<feature type="compositionally biased region" description="Basic residues" evidence="1">
    <location>
        <begin position="166"/>
        <end position="177"/>
    </location>
</feature>
<sequence>MTVYPLQQQNASSMSPTRMEQPDGYYNLGDPFLQMRVRNEGIALGAIICQFRAIPDPRVPEYLRELWDLSQYGKVIRESPKQLAMLLEFENADLTPIVMRAWTTKYLAPGTECIIVLDPAIPGKDHAVHIHCVDLGDTVGETVGAPETAKRLRCVFSDAPDGSPGSKRHQGRRPSQA</sequence>
<feature type="region of interest" description="Disordered" evidence="1">
    <location>
        <begin position="1"/>
        <end position="22"/>
    </location>
</feature>
<dbReference type="Proteomes" id="UP001295740">
    <property type="component" value="Unassembled WGS sequence"/>
</dbReference>
<comment type="caution">
    <text evidence="2">The sequence shown here is derived from an EMBL/GenBank/DDBJ whole genome shotgun (WGS) entry which is preliminary data.</text>
</comment>
<reference evidence="2" key="1">
    <citation type="submission" date="2023-10" db="EMBL/GenBank/DDBJ databases">
        <authorList>
            <person name="Hackl T."/>
        </authorList>
    </citation>
    <scope>NUCLEOTIDE SEQUENCE</scope>
</reference>
<dbReference type="EMBL" id="CAUWAG010000006">
    <property type="protein sequence ID" value="CAJ2504570.1"/>
    <property type="molecule type" value="Genomic_DNA"/>
</dbReference>
<evidence type="ECO:0000313" key="3">
    <source>
        <dbReference type="Proteomes" id="UP001295740"/>
    </source>
</evidence>
<keyword evidence="3" id="KW-1185">Reference proteome</keyword>
<proteinExistence type="predicted"/>
<organism evidence="2 3">
    <name type="scientific">Anthostomella pinea</name>
    <dbReference type="NCBI Taxonomy" id="933095"/>
    <lineage>
        <taxon>Eukaryota</taxon>
        <taxon>Fungi</taxon>
        <taxon>Dikarya</taxon>
        <taxon>Ascomycota</taxon>
        <taxon>Pezizomycotina</taxon>
        <taxon>Sordariomycetes</taxon>
        <taxon>Xylariomycetidae</taxon>
        <taxon>Xylariales</taxon>
        <taxon>Xylariaceae</taxon>
        <taxon>Anthostomella</taxon>
    </lineage>
</organism>